<gene>
    <name evidence="7" type="ORF">GJ689_21050</name>
</gene>
<evidence type="ECO:0000313" key="7">
    <source>
        <dbReference type="EMBL" id="MTW18692.1"/>
    </source>
</evidence>
<keyword evidence="1" id="KW-0805">Transcription regulation</keyword>
<dbReference type="Proteomes" id="UP000438991">
    <property type="component" value="Unassembled WGS sequence"/>
</dbReference>
<evidence type="ECO:0000256" key="2">
    <source>
        <dbReference type="ARBA" id="ARBA00023125"/>
    </source>
</evidence>
<keyword evidence="3" id="KW-0804">Transcription</keyword>
<dbReference type="InterPro" id="IPR029016">
    <property type="entry name" value="GAF-like_dom_sf"/>
</dbReference>
<evidence type="ECO:0000256" key="3">
    <source>
        <dbReference type="ARBA" id="ARBA00023163"/>
    </source>
</evidence>
<proteinExistence type="predicted"/>
<dbReference type="GO" id="GO:0003677">
    <property type="term" value="F:DNA binding"/>
    <property type="evidence" value="ECO:0007669"/>
    <property type="project" value="UniProtKB-KW"/>
</dbReference>
<dbReference type="Gene3D" id="1.10.10.10">
    <property type="entry name" value="Winged helix-like DNA-binding domain superfamily/Winged helix DNA-binding domain"/>
    <property type="match status" value="1"/>
</dbReference>
<evidence type="ECO:0000259" key="6">
    <source>
        <dbReference type="PROSITE" id="PS51078"/>
    </source>
</evidence>
<feature type="region of interest" description="Disordered" evidence="4">
    <location>
        <begin position="1"/>
        <end position="90"/>
    </location>
</feature>
<evidence type="ECO:0000313" key="8">
    <source>
        <dbReference type="Proteomes" id="UP000438991"/>
    </source>
</evidence>
<dbReference type="PROSITE" id="PS51077">
    <property type="entry name" value="HTH_ICLR"/>
    <property type="match status" value="1"/>
</dbReference>
<protein>
    <submittedName>
        <fullName evidence="7">Helix-turn-helix domain-containing protein</fullName>
    </submittedName>
</protein>
<dbReference type="InterPro" id="IPR050707">
    <property type="entry name" value="HTH_MetabolicPath_Reg"/>
</dbReference>
<dbReference type="GO" id="GO:0003700">
    <property type="term" value="F:DNA-binding transcription factor activity"/>
    <property type="evidence" value="ECO:0007669"/>
    <property type="project" value="TreeGrafter"/>
</dbReference>
<sequence>MPSGHPRRGRRRPCRPRTSRCSRAVRADPAVPDRWPRDSSGSPAHRALPPAFRVTRSRGDVKPGEPGASPGRIGLRYGTRSGDPMTDVAPPDRQTLAIRSAERTLLVLEVISRNRRRTSLAGIARDTGLDKSAVQRCAATLVSAGYLRQTADHKLELTPKCLELGYNFLISNALMERAYRVLMRLRREVGERINLSLFAGSYLVYAMRLTGKGEWELPMSLVGRRMPTYCTAGGRAMLSKLSDDEVLRVLETSTLHRRTPMTLTSPALILDAVRTARADGYAVVSGEAVAREIAIAAAVTDSHGKPIAAVHVSSELSRWDKAAFADHFAEPIVSAAGRLSFDAVPVDHARS</sequence>
<evidence type="ECO:0000256" key="4">
    <source>
        <dbReference type="SAM" id="MobiDB-lite"/>
    </source>
</evidence>
<dbReference type="InterPro" id="IPR014757">
    <property type="entry name" value="Tscrpt_reg_IclR_C"/>
</dbReference>
<accession>A0A9X5ATJ8</accession>
<dbReference type="SUPFAM" id="SSF46785">
    <property type="entry name" value="Winged helix' DNA-binding domain"/>
    <property type="match status" value="1"/>
</dbReference>
<dbReference type="Gene3D" id="3.30.450.40">
    <property type="match status" value="1"/>
</dbReference>
<name>A0A9X5ATJ8_9BRAD</name>
<keyword evidence="2" id="KW-0238">DNA-binding</keyword>
<feature type="compositionally biased region" description="Basic residues" evidence="4">
    <location>
        <begin position="1"/>
        <end position="20"/>
    </location>
</feature>
<feature type="domain" description="IclR-ED" evidence="6">
    <location>
        <begin position="160"/>
        <end position="345"/>
    </location>
</feature>
<feature type="domain" description="HTH iclR-type" evidence="5">
    <location>
        <begin position="98"/>
        <end position="159"/>
    </location>
</feature>
<comment type="caution">
    <text evidence="7">The sequence shown here is derived from an EMBL/GenBank/DDBJ whole genome shotgun (WGS) entry which is preliminary data.</text>
</comment>
<dbReference type="AlphaFoldDB" id="A0A9X5ATJ8"/>
<dbReference type="PANTHER" id="PTHR30136">
    <property type="entry name" value="HELIX-TURN-HELIX TRANSCRIPTIONAL REGULATOR, ICLR FAMILY"/>
    <property type="match status" value="1"/>
</dbReference>
<dbReference type="EMBL" id="WNKV01000019">
    <property type="protein sequence ID" value="MTW18692.1"/>
    <property type="molecule type" value="Genomic_DNA"/>
</dbReference>
<reference evidence="7 8" key="1">
    <citation type="submission" date="2019-11" db="EMBL/GenBank/DDBJ databases">
        <title>Whole-genome sequence of Rhodoplanes serenus DSM 18633, type strain.</title>
        <authorList>
            <person name="Kyndt J.A."/>
            <person name="Meyer T.E."/>
        </authorList>
    </citation>
    <scope>NUCLEOTIDE SEQUENCE [LARGE SCALE GENOMIC DNA]</scope>
    <source>
        <strain evidence="7 8">DSM 18633</strain>
    </source>
</reference>
<dbReference type="Pfam" id="PF01614">
    <property type="entry name" value="IclR_C"/>
    <property type="match status" value="1"/>
</dbReference>
<dbReference type="InterPro" id="IPR005471">
    <property type="entry name" value="Tscrpt_reg_IclR_N"/>
</dbReference>
<dbReference type="SMART" id="SM00346">
    <property type="entry name" value="HTH_ICLR"/>
    <property type="match status" value="1"/>
</dbReference>
<dbReference type="PANTHER" id="PTHR30136:SF35">
    <property type="entry name" value="HTH-TYPE TRANSCRIPTIONAL REGULATOR RV1719"/>
    <property type="match status" value="1"/>
</dbReference>
<dbReference type="InterPro" id="IPR036388">
    <property type="entry name" value="WH-like_DNA-bd_sf"/>
</dbReference>
<dbReference type="GO" id="GO:0045892">
    <property type="term" value="P:negative regulation of DNA-templated transcription"/>
    <property type="evidence" value="ECO:0007669"/>
    <property type="project" value="TreeGrafter"/>
</dbReference>
<organism evidence="7 8">
    <name type="scientific">Rhodoplanes serenus</name>
    <dbReference type="NCBI Taxonomy" id="200615"/>
    <lineage>
        <taxon>Bacteria</taxon>
        <taxon>Pseudomonadati</taxon>
        <taxon>Pseudomonadota</taxon>
        <taxon>Alphaproteobacteria</taxon>
        <taxon>Hyphomicrobiales</taxon>
        <taxon>Nitrobacteraceae</taxon>
        <taxon>Rhodoplanes</taxon>
    </lineage>
</organism>
<dbReference type="Pfam" id="PF09339">
    <property type="entry name" value="HTH_IclR"/>
    <property type="match status" value="1"/>
</dbReference>
<dbReference type="SUPFAM" id="SSF55781">
    <property type="entry name" value="GAF domain-like"/>
    <property type="match status" value="1"/>
</dbReference>
<evidence type="ECO:0000256" key="1">
    <source>
        <dbReference type="ARBA" id="ARBA00023015"/>
    </source>
</evidence>
<dbReference type="PROSITE" id="PS51078">
    <property type="entry name" value="ICLR_ED"/>
    <property type="match status" value="1"/>
</dbReference>
<dbReference type="InterPro" id="IPR036390">
    <property type="entry name" value="WH_DNA-bd_sf"/>
</dbReference>
<evidence type="ECO:0000259" key="5">
    <source>
        <dbReference type="PROSITE" id="PS51077"/>
    </source>
</evidence>